<accession>A0AAE1I6S7</accession>
<organism evidence="2 3">
    <name type="scientific">Trichoderma aggressivum f. europaeum</name>
    <dbReference type="NCBI Taxonomy" id="173218"/>
    <lineage>
        <taxon>Eukaryota</taxon>
        <taxon>Fungi</taxon>
        <taxon>Dikarya</taxon>
        <taxon>Ascomycota</taxon>
        <taxon>Pezizomycotina</taxon>
        <taxon>Sordariomycetes</taxon>
        <taxon>Hypocreomycetidae</taxon>
        <taxon>Hypocreales</taxon>
        <taxon>Hypocreaceae</taxon>
        <taxon>Trichoderma</taxon>
    </lineage>
</organism>
<dbReference type="InterPro" id="IPR052184">
    <property type="entry name" value="SDR_enzymes"/>
</dbReference>
<dbReference type="InterPro" id="IPR036291">
    <property type="entry name" value="NAD(P)-bd_dom_sf"/>
</dbReference>
<dbReference type="Pfam" id="PF11951">
    <property type="entry name" value="Fungal_trans_2"/>
    <property type="match status" value="1"/>
</dbReference>
<dbReference type="InterPro" id="IPR002347">
    <property type="entry name" value="SDR_fam"/>
</dbReference>
<comment type="caution">
    <text evidence="2">The sequence shown here is derived from an EMBL/GenBank/DDBJ whole genome shotgun (WGS) entry which is preliminary data.</text>
</comment>
<name>A0AAE1I6S7_9HYPO</name>
<dbReference type="SUPFAM" id="SSF51735">
    <property type="entry name" value="NAD(P)-binding Rossmann-fold domains"/>
    <property type="match status" value="1"/>
</dbReference>
<dbReference type="AlphaFoldDB" id="A0AAE1I6S7"/>
<dbReference type="EMBL" id="JAWRVG010000076">
    <property type="protein sequence ID" value="KAK4060850.1"/>
    <property type="molecule type" value="Genomic_DNA"/>
</dbReference>
<dbReference type="Gene3D" id="3.40.50.720">
    <property type="entry name" value="NAD(P)-binding Rossmann-like Domain"/>
    <property type="match status" value="1"/>
</dbReference>
<evidence type="ECO:0000313" key="3">
    <source>
        <dbReference type="Proteomes" id="UP001273209"/>
    </source>
</evidence>
<gene>
    <name evidence="2" type="ORF">Triagg1_10542</name>
</gene>
<evidence type="ECO:0000256" key="1">
    <source>
        <dbReference type="ARBA" id="ARBA00023242"/>
    </source>
</evidence>
<dbReference type="GeneID" id="87914530"/>
<sequence>MNFDGTQFLGVPIKWIPHDLNTSDKHLLQYFESVAASSLRCIGQSSTTLRSTLIRMALSDDSPTSTGLVNSLLALASLHRYGLQRQAVQYKMVALKAMKDSVTSIIKGVDISQHIAAGMLLCSFEVSDPFLKMMDVTQIKQVQTATVTCGHWISYVQGAKTMINLATSPSFLNAGSDYSVLLRWVHYHDVMAQFSLRHWEGFGGASLNTKKRTIEDLILRLRENVSFRSQSRPSNILDLLEEVCNNVVDPSDSRYTKEDYRDYLKELEGKLRQDKLSELDISLWPAEEWTEASRMAELYTLATLYEFLKQLSDNPANIIIGLVRDTSVANDKIQKQLPGRQNIHVLQGDITDYNSLKIKNSVEKVSQITNGSLDYIIANAGFVSPWSEYIDVGDLGKDPEKLNKDLADCLNINLIGNIHLFNLFIPLVLRSSIKKVVTISSGHADLDLVTKYEISTSAPYTISKTAMNAAVAKYSAQYSSQGVLFMSISPGVVDTGHTDNLTPDQLQSLTKTGLKFAAYAPHFKGPISPEESVRHVLSVIDKSSVAGGNGGSFVSHFGNKQWI</sequence>
<dbReference type="RefSeq" id="XP_062750493.1">
    <property type="nucleotide sequence ID" value="XM_062894625.1"/>
</dbReference>
<dbReference type="InterPro" id="IPR021858">
    <property type="entry name" value="Fun_TF"/>
</dbReference>
<keyword evidence="1" id="KW-0539">Nucleus</keyword>
<dbReference type="PANTHER" id="PTHR45458:SF3">
    <property type="entry name" value="CHAIN DEHYDROGENASE (ATSC), PUTATIVE-RELATED"/>
    <property type="match status" value="1"/>
</dbReference>
<dbReference type="Pfam" id="PF13561">
    <property type="entry name" value="adh_short_C2"/>
    <property type="match status" value="1"/>
</dbReference>
<proteinExistence type="predicted"/>
<dbReference type="GO" id="GO:0016616">
    <property type="term" value="F:oxidoreductase activity, acting on the CH-OH group of donors, NAD or NADP as acceptor"/>
    <property type="evidence" value="ECO:0007669"/>
    <property type="project" value="TreeGrafter"/>
</dbReference>
<reference evidence="2" key="1">
    <citation type="submission" date="2023-11" db="EMBL/GenBank/DDBJ databases">
        <title>The genome sequences of three competitors of mushroom-forming fungi.</title>
        <authorList>
            <person name="Beijen E."/>
            <person name="Ohm R.A."/>
        </authorList>
    </citation>
    <scope>NUCLEOTIDE SEQUENCE</scope>
    <source>
        <strain evidence="2">CBS 100526</strain>
    </source>
</reference>
<keyword evidence="3" id="KW-1185">Reference proteome</keyword>
<dbReference type="PANTHER" id="PTHR45458">
    <property type="entry name" value="SHORT-CHAIN DEHYDROGENASE/REDUCTASE SDR"/>
    <property type="match status" value="1"/>
</dbReference>
<protein>
    <submittedName>
        <fullName evidence="2">Transcriptional regulator family: Fungal Specific TF</fullName>
    </submittedName>
</protein>
<dbReference type="Proteomes" id="UP001273209">
    <property type="component" value="Unassembled WGS sequence"/>
</dbReference>
<evidence type="ECO:0000313" key="2">
    <source>
        <dbReference type="EMBL" id="KAK4060850.1"/>
    </source>
</evidence>